<feature type="chain" id="PRO_5047403318" description="phospholipase A2" evidence="8">
    <location>
        <begin position="23"/>
        <end position="266"/>
    </location>
</feature>
<accession>A0ABR1BAT8</accession>
<dbReference type="CDD" id="cd04704">
    <property type="entry name" value="PLA2_bee_venom_like"/>
    <property type="match status" value="1"/>
</dbReference>
<evidence type="ECO:0000313" key="10">
    <source>
        <dbReference type="EMBL" id="KAK6640573.1"/>
    </source>
</evidence>
<dbReference type="PROSITE" id="PS00118">
    <property type="entry name" value="PA2_HIS"/>
    <property type="match status" value="1"/>
</dbReference>
<sequence length="266" mass="30502">MNSVFCLSLVTILLVNINGTESIIFLVDPYMNKMVELSGNNQPCKIHYDRKFMQNTMKKYDPKSIQKVNPQVLNDVSKSCTDSEHKNTGGFIFPGTKWCGPGNIASRYTDLGIYEIEDRCCREHDHCPNHLEPGQCRNGICNVSPFTRYTKRHSSHCDCDQAFRKCLLNANTDVASVIGSIYFNIAQRTCFRERRFCPQGMRDNLSYSWFCAEWKFTPSESYVSPRTQVLDPETKNLDEPSKINIDLEQIFGNDEDVSKIMNKSNT</sequence>
<comment type="caution">
    <text evidence="10">The sequence shown here is derived from an EMBL/GenBank/DDBJ whole genome shotgun (WGS) entry which is preliminary data.</text>
</comment>
<comment type="subcellular location">
    <subcellularLocation>
        <location evidence="2">Secreted</location>
    </subcellularLocation>
</comment>
<keyword evidence="5" id="KW-0442">Lipid degradation</keyword>
<dbReference type="PANTHER" id="PTHR12253">
    <property type="entry name" value="RH14732P"/>
    <property type="match status" value="1"/>
</dbReference>
<dbReference type="Pfam" id="PF05826">
    <property type="entry name" value="Phospholip_A2_2"/>
    <property type="match status" value="1"/>
</dbReference>
<evidence type="ECO:0000256" key="5">
    <source>
        <dbReference type="ARBA" id="ARBA00022963"/>
    </source>
</evidence>
<keyword evidence="11" id="KW-1185">Reference proteome</keyword>
<dbReference type="InterPro" id="IPR016090">
    <property type="entry name" value="PLA2-like_dom"/>
</dbReference>
<dbReference type="EC" id="3.1.1.4" evidence="3"/>
<gene>
    <name evidence="10" type="ORF">RUM44_012269</name>
</gene>
<protein>
    <recommendedName>
        <fullName evidence="3">phospholipase A2</fullName>
        <ecNumber evidence="3">3.1.1.4</ecNumber>
    </recommendedName>
    <alternativeName>
        <fullName evidence="7">Phosphatidylcholine 2-acylhydrolase</fullName>
    </alternativeName>
</protein>
<dbReference type="Gene3D" id="1.20.90.10">
    <property type="entry name" value="Phospholipase A2 domain"/>
    <property type="match status" value="1"/>
</dbReference>
<evidence type="ECO:0000259" key="9">
    <source>
        <dbReference type="Pfam" id="PF05826"/>
    </source>
</evidence>
<comment type="cofactor">
    <cofactor evidence="1">
        <name>Ca(2+)</name>
        <dbReference type="ChEBI" id="CHEBI:29108"/>
    </cofactor>
</comment>
<dbReference type="InterPro" id="IPR033113">
    <property type="entry name" value="PLA2_histidine"/>
</dbReference>
<evidence type="ECO:0000256" key="8">
    <source>
        <dbReference type="SAM" id="SignalP"/>
    </source>
</evidence>
<organism evidence="10 11">
    <name type="scientific">Polyplax serrata</name>
    <name type="common">Common mouse louse</name>
    <dbReference type="NCBI Taxonomy" id="468196"/>
    <lineage>
        <taxon>Eukaryota</taxon>
        <taxon>Metazoa</taxon>
        <taxon>Ecdysozoa</taxon>
        <taxon>Arthropoda</taxon>
        <taxon>Hexapoda</taxon>
        <taxon>Insecta</taxon>
        <taxon>Pterygota</taxon>
        <taxon>Neoptera</taxon>
        <taxon>Paraneoptera</taxon>
        <taxon>Psocodea</taxon>
        <taxon>Troctomorpha</taxon>
        <taxon>Phthiraptera</taxon>
        <taxon>Anoplura</taxon>
        <taxon>Polyplacidae</taxon>
        <taxon>Polyplax</taxon>
    </lineage>
</organism>
<dbReference type="SUPFAM" id="SSF48619">
    <property type="entry name" value="Phospholipase A2, PLA2"/>
    <property type="match status" value="1"/>
</dbReference>
<feature type="domain" description="Phospholipase A2-like central" evidence="9">
    <location>
        <begin position="92"/>
        <end position="193"/>
    </location>
</feature>
<dbReference type="InterPro" id="IPR036444">
    <property type="entry name" value="PLipase_A2_dom_sf"/>
</dbReference>
<evidence type="ECO:0000256" key="3">
    <source>
        <dbReference type="ARBA" id="ARBA00013278"/>
    </source>
</evidence>
<evidence type="ECO:0000256" key="6">
    <source>
        <dbReference type="ARBA" id="ARBA00023098"/>
    </source>
</evidence>
<evidence type="ECO:0000313" key="11">
    <source>
        <dbReference type="Proteomes" id="UP001359485"/>
    </source>
</evidence>
<keyword evidence="8" id="KW-0732">Signal</keyword>
<evidence type="ECO:0000256" key="1">
    <source>
        <dbReference type="ARBA" id="ARBA00001913"/>
    </source>
</evidence>
<name>A0ABR1BAT8_POLSC</name>
<dbReference type="Proteomes" id="UP001359485">
    <property type="component" value="Unassembled WGS sequence"/>
</dbReference>
<proteinExistence type="predicted"/>
<evidence type="ECO:0000256" key="2">
    <source>
        <dbReference type="ARBA" id="ARBA00004613"/>
    </source>
</evidence>
<reference evidence="10 11" key="1">
    <citation type="submission" date="2023-09" db="EMBL/GenBank/DDBJ databases">
        <title>Genomes of two closely related lineages of the louse Polyplax serrata with different host specificities.</title>
        <authorList>
            <person name="Martinu J."/>
            <person name="Tarabai H."/>
            <person name="Stefka J."/>
            <person name="Hypsa V."/>
        </authorList>
    </citation>
    <scope>NUCLEOTIDE SEQUENCE [LARGE SCALE GENOMIC DNA]</scope>
    <source>
        <strain evidence="10">98ZLc_SE</strain>
    </source>
</reference>
<keyword evidence="4" id="KW-0964">Secreted</keyword>
<feature type="signal peptide" evidence="8">
    <location>
        <begin position="1"/>
        <end position="22"/>
    </location>
</feature>
<evidence type="ECO:0000256" key="4">
    <source>
        <dbReference type="ARBA" id="ARBA00022525"/>
    </source>
</evidence>
<keyword evidence="6" id="KW-0443">Lipid metabolism</keyword>
<dbReference type="EMBL" id="JAWJWF010000001">
    <property type="protein sequence ID" value="KAK6640573.1"/>
    <property type="molecule type" value="Genomic_DNA"/>
</dbReference>
<evidence type="ECO:0000256" key="7">
    <source>
        <dbReference type="ARBA" id="ARBA00029903"/>
    </source>
</evidence>